<dbReference type="EMBL" id="JADNRY010000106">
    <property type="protein sequence ID" value="KAF9065305.1"/>
    <property type="molecule type" value="Genomic_DNA"/>
</dbReference>
<keyword evidence="2" id="KW-1185">Reference proteome</keyword>
<protein>
    <submittedName>
        <fullName evidence="1">Uncharacterized protein</fullName>
    </submittedName>
</protein>
<accession>A0A9P5PNK8</accession>
<evidence type="ECO:0000313" key="2">
    <source>
        <dbReference type="Proteomes" id="UP000772434"/>
    </source>
</evidence>
<dbReference type="AlphaFoldDB" id="A0A9P5PNK8"/>
<organism evidence="1 2">
    <name type="scientific">Rhodocollybia butyracea</name>
    <dbReference type="NCBI Taxonomy" id="206335"/>
    <lineage>
        <taxon>Eukaryota</taxon>
        <taxon>Fungi</taxon>
        <taxon>Dikarya</taxon>
        <taxon>Basidiomycota</taxon>
        <taxon>Agaricomycotina</taxon>
        <taxon>Agaricomycetes</taxon>
        <taxon>Agaricomycetidae</taxon>
        <taxon>Agaricales</taxon>
        <taxon>Marasmiineae</taxon>
        <taxon>Omphalotaceae</taxon>
        <taxon>Rhodocollybia</taxon>
    </lineage>
</organism>
<comment type="caution">
    <text evidence="1">The sequence shown here is derived from an EMBL/GenBank/DDBJ whole genome shotgun (WGS) entry which is preliminary data.</text>
</comment>
<evidence type="ECO:0000313" key="1">
    <source>
        <dbReference type="EMBL" id="KAF9065305.1"/>
    </source>
</evidence>
<gene>
    <name evidence="1" type="ORF">BDP27DRAFT_1404914</name>
</gene>
<sequence length="195" mass="22212">MSTIYVPQVVGGGRASPVELEWFSLWYMEVSGCEVNKHGPDIRSECRITLVLMLDLVIMFGKAPLLRQSPTPARFHCSVQFIGIVSLTILVADEEKNTNISLIDVHVVGHFSFQVDFDVWGPGTTTSTGFLSPSRYLLPWDIPIGGIQYEISLLHAWLHVIHWFGINILSMDGENVFKYRQWDTTLRENMGHYWN</sequence>
<reference evidence="1" key="1">
    <citation type="submission" date="2020-11" db="EMBL/GenBank/DDBJ databases">
        <authorList>
            <consortium name="DOE Joint Genome Institute"/>
            <person name="Ahrendt S."/>
            <person name="Riley R."/>
            <person name="Andreopoulos W."/>
            <person name="Labutti K."/>
            <person name="Pangilinan J."/>
            <person name="Ruiz-Duenas F.J."/>
            <person name="Barrasa J.M."/>
            <person name="Sanchez-Garcia M."/>
            <person name="Camarero S."/>
            <person name="Miyauchi S."/>
            <person name="Serrano A."/>
            <person name="Linde D."/>
            <person name="Babiker R."/>
            <person name="Drula E."/>
            <person name="Ayuso-Fernandez I."/>
            <person name="Pacheco R."/>
            <person name="Padilla G."/>
            <person name="Ferreira P."/>
            <person name="Barriuso J."/>
            <person name="Kellner H."/>
            <person name="Castanera R."/>
            <person name="Alfaro M."/>
            <person name="Ramirez L."/>
            <person name="Pisabarro A.G."/>
            <person name="Kuo A."/>
            <person name="Tritt A."/>
            <person name="Lipzen A."/>
            <person name="He G."/>
            <person name="Yan M."/>
            <person name="Ng V."/>
            <person name="Cullen D."/>
            <person name="Martin F."/>
            <person name="Rosso M.-N."/>
            <person name="Henrissat B."/>
            <person name="Hibbett D."/>
            <person name="Martinez A.T."/>
            <person name="Grigoriev I.V."/>
        </authorList>
    </citation>
    <scope>NUCLEOTIDE SEQUENCE</scope>
    <source>
        <strain evidence="1">AH 40177</strain>
    </source>
</reference>
<name>A0A9P5PNK8_9AGAR</name>
<dbReference type="Proteomes" id="UP000772434">
    <property type="component" value="Unassembled WGS sequence"/>
</dbReference>
<proteinExistence type="predicted"/>